<dbReference type="GO" id="GO:0000287">
    <property type="term" value="F:magnesium ion binding"/>
    <property type="evidence" value="ECO:0007669"/>
    <property type="project" value="InterPro"/>
</dbReference>
<dbReference type="InterPro" id="IPR047214">
    <property type="entry name" value="TPP_PDC_IPDC"/>
</dbReference>
<evidence type="ECO:0000256" key="2">
    <source>
        <dbReference type="ARBA" id="ARBA00001964"/>
    </source>
</evidence>
<keyword evidence="9 12" id="KW-0786">Thiamine pyrophosphate</keyword>
<evidence type="ECO:0000256" key="10">
    <source>
        <dbReference type="ARBA" id="ARBA00023239"/>
    </source>
</evidence>
<dbReference type="Pfam" id="PF00205">
    <property type="entry name" value="TPP_enzyme_M"/>
    <property type="match status" value="1"/>
</dbReference>
<evidence type="ECO:0000256" key="1">
    <source>
        <dbReference type="ARBA" id="ARBA00001041"/>
    </source>
</evidence>
<dbReference type="Gene3D" id="3.40.50.1220">
    <property type="entry name" value="TPP-binding domain"/>
    <property type="match status" value="1"/>
</dbReference>
<evidence type="ECO:0000256" key="5">
    <source>
        <dbReference type="ARBA" id="ARBA00014422"/>
    </source>
</evidence>
<comment type="similarity">
    <text evidence="3 12">Belongs to the TPP enzyme family.</text>
</comment>
<feature type="binding site" evidence="11">
    <location>
        <position position="471"/>
    </location>
    <ligand>
        <name>Mg(2+)</name>
        <dbReference type="ChEBI" id="CHEBI:18420"/>
    </ligand>
</feature>
<sequence length="604" mass="66729">MATDIASKGLISPVDVAEYLFTRLHQVGIRSIHGLPESTLPIKLGNWIVAHFALVGDYNLVALDYLPHCKLQWVGNCNELNAGYAADGYARVHGMGAVVTTFGVGELSSLNAIAGSFSEFVPVVHIVGQPNTVSQRDGMLLHHTLGNGDFNVFTNMSANISCYVARLNPMQDAAAEIDNAIRECWIRSRPVYIALPTDMVKQKVEGDRLKTPINLTRPPNEEEKEEYVVDVVLKYLHAAKSPVILVDACAIRHRVLEEVQDLVQKSGLPTFVTPMGKSAVDETLPNYGGVYAGDGSNPGVKDCVESSDLILNIGSIMSDFNTTGFSYRIGRMNSIDFHSNYVAVRYSEYPNIHMKGVLRKVVDRMGKLNITPIPKIANQVPTNERLSAQSPITHSWFWPTVGQWLKEKDVVITETGTANFGIWQTRFPKGVTALSQVLWGSIGYALGACQGAALAVKEKFDGRRTILFIGDGSFQLTAQELSTMIRHELTPIIILADKTSNKYSFVICNDGYTIERCIHGWDAVYNDIQAWKFKDLVPAFGAQTDKFKTYSVRTEKELLNLFADERFSSAKVLQLVELHMPKEDAPATLRLTAEAAAKVSTRNK</sequence>
<evidence type="ECO:0000259" key="14">
    <source>
        <dbReference type="Pfam" id="PF02775"/>
    </source>
</evidence>
<dbReference type="FunFam" id="3.40.50.970:FF:000019">
    <property type="entry name" value="Pyruvate decarboxylase isozyme"/>
    <property type="match status" value="1"/>
</dbReference>
<evidence type="ECO:0000256" key="11">
    <source>
        <dbReference type="PIRSR" id="PIRSR036565-2"/>
    </source>
</evidence>
<keyword evidence="8 11" id="KW-0460">Magnesium</keyword>
<evidence type="ECO:0000256" key="12">
    <source>
        <dbReference type="RuleBase" id="RU362132"/>
    </source>
</evidence>
<comment type="cofactor">
    <cofactor evidence="2">
        <name>thiamine diphosphate</name>
        <dbReference type="ChEBI" id="CHEBI:58937"/>
    </cofactor>
</comment>
<dbReference type="GO" id="GO:0000949">
    <property type="term" value="P:aromatic amino acid family catabolic process to alcohol via Ehrlich pathway"/>
    <property type="evidence" value="ECO:0007669"/>
    <property type="project" value="TreeGrafter"/>
</dbReference>
<dbReference type="GO" id="GO:0030976">
    <property type="term" value="F:thiamine pyrophosphate binding"/>
    <property type="evidence" value="ECO:0007669"/>
    <property type="project" value="InterPro"/>
</dbReference>
<evidence type="ECO:0000256" key="6">
    <source>
        <dbReference type="ARBA" id="ARBA00022723"/>
    </source>
</evidence>
<evidence type="ECO:0000256" key="8">
    <source>
        <dbReference type="ARBA" id="ARBA00022842"/>
    </source>
</evidence>
<dbReference type="SUPFAM" id="SSF52467">
    <property type="entry name" value="DHS-like NAD/FAD-binding domain"/>
    <property type="match status" value="1"/>
</dbReference>
<comment type="cofactor">
    <cofactor evidence="11">
        <name>Mg(2+)</name>
        <dbReference type="ChEBI" id="CHEBI:18420"/>
    </cofactor>
    <text evidence="11">Binds 1 Mg(2+) per subunit.</text>
</comment>
<accession>A0A1D2J7B5</accession>
<evidence type="ECO:0000259" key="15">
    <source>
        <dbReference type="Pfam" id="PF02776"/>
    </source>
</evidence>
<dbReference type="Pfam" id="PF02775">
    <property type="entry name" value="TPP_enzyme_C"/>
    <property type="match status" value="1"/>
</dbReference>
<dbReference type="PANTHER" id="PTHR43452">
    <property type="entry name" value="PYRUVATE DECARBOXYLASE"/>
    <property type="match status" value="1"/>
</dbReference>
<dbReference type="InterPro" id="IPR012000">
    <property type="entry name" value="Thiamin_PyroP_enz_cen_dom"/>
</dbReference>
<feature type="binding site" evidence="11">
    <location>
        <position position="509"/>
    </location>
    <ligand>
        <name>Mg(2+)</name>
        <dbReference type="ChEBI" id="CHEBI:18420"/>
    </ligand>
</feature>
<evidence type="ECO:0000313" key="16">
    <source>
        <dbReference type="EMBL" id="ODH15004.1"/>
    </source>
</evidence>
<dbReference type="GO" id="GO:0005634">
    <property type="term" value="C:nucleus"/>
    <property type="evidence" value="ECO:0007669"/>
    <property type="project" value="TreeGrafter"/>
</dbReference>
<dbReference type="InterPro" id="IPR029035">
    <property type="entry name" value="DHS-like_NAD/FAD-binding_dom"/>
</dbReference>
<dbReference type="EMBL" id="LZYO01000353">
    <property type="protein sequence ID" value="ODH15004.1"/>
    <property type="molecule type" value="Genomic_DNA"/>
</dbReference>
<evidence type="ECO:0000259" key="13">
    <source>
        <dbReference type="Pfam" id="PF00205"/>
    </source>
</evidence>
<dbReference type="GO" id="GO:0004737">
    <property type="term" value="F:pyruvate decarboxylase activity"/>
    <property type="evidence" value="ECO:0007669"/>
    <property type="project" value="UniProtKB-EC"/>
</dbReference>
<dbReference type="PANTHER" id="PTHR43452:SF30">
    <property type="entry name" value="PYRUVATE DECARBOXYLASE ISOZYME 1-RELATED"/>
    <property type="match status" value="1"/>
</dbReference>
<comment type="catalytic activity">
    <reaction evidence="1">
        <text>a 2-oxocarboxylate + H(+) = an aldehyde + CO2</text>
        <dbReference type="Rhea" id="RHEA:11628"/>
        <dbReference type="ChEBI" id="CHEBI:15378"/>
        <dbReference type="ChEBI" id="CHEBI:16526"/>
        <dbReference type="ChEBI" id="CHEBI:17478"/>
        <dbReference type="ChEBI" id="CHEBI:35179"/>
        <dbReference type="EC" id="4.1.1.1"/>
    </reaction>
</comment>
<dbReference type="SUPFAM" id="SSF52518">
    <property type="entry name" value="Thiamin diphosphate-binding fold (THDP-binding)"/>
    <property type="match status" value="2"/>
</dbReference>
<name>A0A1D2J7B5_PARBR</name>
<proteinExistence type="inferred from homology"/>
<dbReference type="VEuPathDB" id="FungiDB:PADG_00714"/>
<keyword evidence="7" id="KW-0210">Decarboxylase</keyword>
<evidence type="ECO:0000256" key="3">
    <source>
        <dbReference type="ARBA" id="ARBA00007812"/>
    </source>
</evidence>
<dbReference type="InterPro" id="IPR012001">
    <property type="entry name" value="Thiamin_PyroP_enz_TPP-bd_dom"/>
</dbReference>
<keyword evidence="6 11" id="KW-0479">Metal-binding</keyword>
<organism evidence="16 17">
    <name type="scientific">Paracoccidioides brasiliensis</name>
    <dbReference type="NCBI Taxonomy" id="121759"/>
    <lineage>
        <taxon>Eukaryota</taxon>
        <taxon>Fungi</taxon>
        <taxon>Dikarya</taxon>
        <taxon>Ascomycota</taxon>
        <taxon>Pezizomycotina</taxon>
        <taxon>Eurotiomycetes</taxon>
        <taxon>Eurotiomycetidae</taxon>
        <taxon>Onygenales</taxon>
        <taxon>Ajellomycetaceae</taxon>
        <taxon>Paracoccidioides</taxon>
    </lineage>
</organism>
<evidence type="ECO:0000256" key="7">
    <source>
        <dbReference type="ARBA" id="ARBA00022793"/>
    </source>
</evidence>
<keyword evidence="16" id="KW-0670">Pyruvate</keyword>
<evidence type="ECO:0000256" key="4">
    <source>
        <dbReference type="ARBA" id="ARBA00013202"/>
    </source>
</evidence>
<feature type="domain" description="Thiamine pyrophosphate enzyme central" evidence="13">
    <location>
        <begin position="230"/>
        <end position="363"/>
    </location>
</feature>
<dbReference type="InterPro" id="IPR047213">
    <property type="entry name" value="TPP_PYR_PDC_IPDC-like"/>
</dbReference>
<comment type="caution">
    <text evidence="16">The sequence shown here is derived from an EMBL/GenBank/DDBJ whole genome shotgun (WGS) entry which is preliminary data.</text>
</comment>
<dbReference type="VEuPathDB" id="FungiDB:PABG_02300"/>
<dbReference type="CDD" id="cd02005">
    <property type="entry name" value="TPP_PDC_IPDC"/>
    <property type="match status" value="1"/>
</dbReference>
<protein>
    <recommendedName>
        <fullName evidence="5">Pyruvate decarboxylase</fullName>
        <ecNumber evidence="4">4.1.1.1</ecNumber>
    </recommendedName>
</protein>
<dbReference type="GO" id="GO:0005829">
    <property type="term" value="C:cytosol"/>
    <property type="evidence" value="ECO:0007669"/>
    <property type="project" value="TreeGrafter"/>
</dbReference>
<feature type="domain" description="Thiamine pyrophosphate enzyme TPP-binding" evidence="14">
    <location>
        <begin position="422"/>
        <end position="496"/>
    </location>
</feature>
<dbReference type="Pfam" id="PF02776">
    <property type="entry name" value="TPP_enzyme_N"/>
    <property type="match status" value="1"/>
</dbReference>
<dbReference type="FunFam" id="3.40.50.970:FF:000024">
    <property type="entry name" value="Pyruvate decarboxylase isozyme"/>
    <property type="match status" value="1"/>
</dbReference>
<dbReference type="AlphaFoldDB" id="A0A1D2J7B5"/>
<feature type="binding site" evidence="11">
    <location>
        <position position="511"/>
    </location>
    <ligand>
        <name>Mg(2+)</name>
        <dbReference type="ChEBI" id="CHEBI:18420"/>
    </ligand>
</feature>
<dbReference type="Proteomes" id="UP000242814">
    <property type="component" value="Unassembled WGS sequence"/>
</dbReference>
<dbReference type="InterPro" id="IPR011766">
    <property type="entry name" value="TPP_enzyme_TPP-bd"/>
</dbReference>
<evidence type="ECO:0000313" key="17">
    <source>
        <dbReference type="Proteomes" id="UP000242814"/>
    </source>
</evidence>
<reference evidence="16 17" key="1">
    <citation type="submission" date="2016-06" db="EMBL/GenBank/DDBJ databases">
        <authorList>
            <person name="Kjaerup R.B."/>
            <person name="Dalgaard T.S."/>
            <person name="Juul-Madsen H.R."/>
        </authorList>
    </citation>
    <scope>NUCLEOTIDE SEQUENCE [LARGE SCALE GENOMIC DNA]</scope>
    <source>
        <strain evidence="16 17">Pb300</strain>
    </source>
</reference>
<keyword evidence="10" id="KW-0456">Lyase</keyword>
<dbReference type="Gene3D" id="3.40.50.970">
    <property type="match status" value="2"/>
</dbReference>
<evidence type="ECO:0000256" key="9">
    <source>
        <dbReference type="ARBA" id="ARBA00023052"/>
    </source>
</evidence>
<dbReference type="CDD" id="cd07038">
    <property type="entry name" value="TPP_PYR_PDC_IPDC_like"/>
    <property type="match status" value="1"/>
</dbReference>
<dbReference type="EC" id="4.1.1.1" evidence="4"/>
<gene>
    <name evidence="16" type="ORF">ACO22_06488</name>
</gene>
<dbReference type="InterPro" id="IPR012110">
    <property type="entry name" value="PDC/IPDC-like"/>
</dbReference>
<feature type="domain" description="Thiamine pyrophosphate enzyme N-terminal TPP-binding" evidence="15">
    <location>
        <begin position="52"/>
        <end position="139"/>
    </location>
</feature>
<dbReference type="InterPro" id="IPR029061">
    <property type="entry name" value="THDP-binding"/>
</dbReference>
<dbReference type="PIRSF" id="PIRSF036565">
    <property type="entry name" value="Pyruvt_ip_decrb"/>
    <property type="match status" value="1"/>
</dbReference>